<dbReference type="RefSeq" id="WP_284350641.1">
    <property type="nucleotide sequence ID" value="NZ_BRXS01000004.1"/>
</dbReference>
<dbReference type="InterPro" id="IPR029753">
    <property type="entry name" value="D-isomer_DH_CS"/>
</dbReference>
<keyword evidence="1 3" id="KW-0560">Oxidoreductase</keyword>
<dbReference type="InterPro" id="IPR036291">
    <property type="entry name" value="NAD(P)-bd_dom_sf"/>
</dbReference>
<comment type="caution">
    <text evidence="6">The sequence shown here is derived from an EMBL/GenBank/DDBJ whole genome shotgun (WGS) entry which is preliminary data.</text>
</comment>
<dbReference type="EMBL" id="BRXS01000004">
    <property type="protein sequence ID" value="GLC26182.1"/>
    <property type="molecule type" value="Genomic_DNA"/>
</dbReference>
<sequence length="355" mass="37284">MSEPAPSRVLVVDLNSSARVWALPPSAAARLREATPPDWEVRVVDAPTVSDGDGGRAPSGEALAAVRDAEVYFGFGLHPALLAGAPRLRWVQSAAAGVRSLLSPELLAREIVLTNAAGVMAIPMAEYVLAGVLHFLRGFDVALAQQRAGTWDRAPWVEPAAPPGGFSGPREIGECRALIVGVRGIGAAVAERLTALGATCVGVRRRPAAEAPPGFAAVIGQDGLDAELARADLVILAAPSTPETERLLDARRLGLLRPSAIVVNVGRGALVDEGALVDALAAGRLRGAVLDVMDVEPLPGDSPLWRLPNVLLTPHVSATSAAGFWPRMLDVFLDNWTRWRRGTPLRNVVDPAAGY</sequence>
<dbReference type="PROSITE" id="PS00671">
    <property type="entry name" value="D_2_HYDROXYACID_DH_3"/>
    <property type="match status" value="1"/>
</dbReference>
<evidence type="ECO:0000256" key="2">
    <source>
        <dbReference type="ARBA" id="ARBA00023027"/>
    </source>
</evidence>
<dbReference type="Pfam" id="PF02826">
    <property type="entry name" value="2-Hacid_dh_C"/>
    <property type="match status" value="1"/>
</dbReference>
<dbReference type="Pfam" id="PF00389">
    <property type="entry name" value="2-Hacid_dh"/>
    <property type="match status" value="1"/>
</dbReference>
<keyword evidence="2" id="KW-0520">NAD</keyword>
<organism evidence="6 7">
    <name type="scientific">Roseisolibacter agri</name>
    <dbReference type="NCBI Taxonomy" id="2014610"/>
    <lineage>
        <taxon>Bacteria</taxon>
        <taxon>Pseudomonadati</taxon>
        <taxon>Gemmatimonadota</taxon>
        <taxon>Gemmatimonadia</taxon>
        <taxon>Gemmatimonadales</taxon>
        <taxon>Gemmatimonadaceae</taxon>
        <taxon>Roseisolibacter</taxon>
    </lineage>
</organism>
<evidence type="ECO:0000256" key="3">
    <source>
        <dbReference type="RuleBase" id="RU003719"/>
    </source>
</evidence>
<proteinExistence type="inferred from homology"/>
<dbReference type="GO" id="GO:0016616">
    <property type="term" value="F:oxidoreductase activity, acting on the CH-OH group of donors, NAD or NADP as acceptor"/>
    <property type="evidence" value="ECO:0007669"/>
    <property type="project" value="InterPro"/>
</dbReference>
<dbReference type="PANTHER" id="PTHR43333:SF1">
    <property type="entry name" value="D-ISOMER SPECIFIC 2-HYDROXYACID DEHYDROGENASE NAD-BINDING DOMAIN-CONTAINING PROTEIN"/>
    <property type="match status" value="1"/>
</dbReference>
<evidence type="ECO:0000256" key="1">
    <source>
        <dbReference type="ARBA" id="ARBA00023002"/>
    </source>
</evidence>
<dbReference type="AlphaFoldDB" id="A0AA37Q7P0"/>
<evidence type="ECO:0000313" key="7">
    <source>
        <dbReference type="Proteomes" id="UP001161325"/>
    </source>
</evidence>
<accession>A0AA37Q7P0</accession>
<dbReference type="InterPro" id="IPR006140">
    <property type="entry name" value="D-isomer_DH_NAD-bd"/>
</dbReference>
<reference evidence="6" key="1">
    <citation type="submission" date="2022-08" db="EMBL/GenBank/DDBJ databases">
        <title>Draft genome sequencing of Roseisolibacter agri AW1220.</title>
        <authorList>
            <person name="Tobiishi Y."/>
            <person name="Tonouchi A."/>
        </authorList>
    </citation>
    <scope>NUCLEOTIDE SEQUENCE</scope>
    <source>
        <strain evidence="6">AW1220</strain>
    </source>
</reference>
<dbReference type="CDD" id="cd05300">
    <property type="entry name" value="2-Hacid_dh_1"/>
    <property type="match status" value="1"/>
</dbReference>
<dbReference type="InterPro" id="IPR006139">
    <property type="entry name" value="D-isomer_2_OHA_DH_cat_dom"/>
</dbReference>
<dbReference type="Proteomes" id="UP001161325">
    <property type="component" value="Unassembled WGS sequence"/>
</dbReference>
<comment type="similarity">
    <text evidence="3">Belongs to the D-isomer specific 2-hydroxyacid dehydrogenase family.</text>
</comment>
<evidence type="ECO:0000259" key="4">
    <source>
        <dbReference type="Pfam" id="PF00389"/>
    </source>
</evidence>
<dbReference type="GO" id="GO:0051287">
    <property type="term" value="F:NAD binding"/>
    <property type="evidence" value="ECO:0007669"/>
    <property type="project" value="InterPro"/>
</dbReference>
<feature type="domain" description="D-isomer specific 2-hydroxyacid dehydrogenase catalytic" evidence="4">
    <location>
        <begin position="61"/>
        <end position="349"/>
    </location>
</feature>
<protein>
    <submittedName>
        <fullName evidence="6">2-hydroxyacid dehydrogenase</fullName>
    </submittedName>
</protein>
<keyword evidence="7" id="KW-1185">Reference proteome</keyword>
<name>A0AA37Q7P0_9BACT</name>
<dbReference type="PANTHER" id="PTHR43333">
    <property type="entry name" value="2-HACID_DH_C DOMAIN-CONTAINING PROTEIN"/>
    <property type="match status" value="1"/>
</dbReference>
<evidence type="ECO:0000259" key="5">
    <source>
        <dbReference type="Pfam" id="PF02826"/>
    </source>
</evidence>
<dbReference type="Gene3D" id="3.40.50.720">
    <property type="entry name" value="NAD(P)-binding Rossmann-like Domain"/>
    <property type="match status" value="2"/>
</dbReference>
<feature type="domain" description="D-isomer specific 2-hydroxyacid dehydrogenase NAD-binding" evidence="5">
    <location>
        <begin position="130"/>
        <end position="317"/>
    </location>
</feature>
<dbReference type="SUPFAM" id="SSF52283">
    <property type="entry name" value="Formate/glycerate dehydrogenase catalytic domain-like"/>
    <property type="match status" value="1"/>
</dbReference>
<dbReference type="SUPFAM" id="SSF51735">
    <property type="entry name" value="NAD(P)-binding Rossmann-fold domains"/>
    <property type="match status" value="1"/>
</dbReference>
<evidence type="ECO:0000313" key="6">
    <source>
        <dbReference type="EMBL" id="GLC26182.1"/>
    </source>
</evidence>
<gene>
    <name evidence="6" type="ORF">rosag_26950</name>
</gene>